<dbReference type="AlphaFoldDB" id="E4Y5D9"/>
<proteinExistence type="predicted"/>
<organism evidence="1">
    <name type="scientific">Oikopleura dioica</name>
    <name type="common">Tunicate</name>
    <dbReference type="NCBI Taxonomy" id="34765"/>
    <lineage>
        <taxon>Eukaryota</taxon>
        <taxon>Metazoa</taxon>
        <taxon>Chordata</taxon>
        <taxon>Tunicata</taxon>
        <taxon>Appendicularia</taxon>
        <taxon>Copelata</taxon>
        <taxon>Oikopleuridae</taxon>
        <taxon>Oikopleura</taxon>
    </lineage>
</organism>
<evidence type="ECO:0000313" key="1">
    <source>
        <dbReference type="EMBL" id="CBY30866.1"/>
    </source>
</evidence>
<protein>
    <submittedName>
        <fullName evidence="1">Uncharacterized protein</fullName>
    </submittedName>
</protein>
<name>E4Y5D9_OIKDI</name>
<sequence>MKKSTGQFQLYLGNILRFQRNCICSGLEPGLRGPPDRSRHQVRRQYCEGIRHKYRHHRLHCHVRRLLRLPDSDLVCRRRSAGYLCSLSLLVTRSESGDLANFLAAFTKNIKPY</sequence>
<accession>E4Y5D9</accession>
<dbReference type="EMBL" id="FN654286">
    <property type="protein sequence ID" value="CBY30866.1"/>
    <property type="molecule type" value="Genomic_DNA"/>
</dbReference>
<reference evidence="1" key="1">
    <citation type="journal article" date="2010" name="Science">
        <title>Plasticity of animal genome architecture unmasked by rapid evolution of a pelagic tunicate.</title>
        <authorList>
            <person name="Denoeud F."/>
            <person name="Henriet S."/>
            <person name="Mungpakdee S."/>
            <person name="Aury J.M."/>
            <person name="Da Silva C."/>
            <person name="Brinkmann H."/>
            <person name="Mikhaleva J."/>
            <person name="Olsen L.C."/>
            <person name="Jubin C."/>
            <person name="Canestro C."/>
            <person name="Bouquet J.M."/>
            <person name="Danks G."/>
            <person name="Poulain J."/>
            <person name="Campsteijn C."/>
            <person name="Adamski M."/>
            <person name="Cross I."/>
            <person name="Yadetie F."/>
            <person name="Muffato M."/>
            <person name="Louis A."/>
            <person name="Butcher S."/>
            <person name="Tsagkogeorga G."/>
            <person name="Konrad A."/>
            <person name="Singh S."/>
            <person name="Jensen M.F."/>
            <person name="Cong E.H."/>
            <person name="Eikeseth-Otteraa H."/>
            <person name="Noel B."/>
            <person name="Anthouard V."/>
            <person name="Porcel B.M."/>
            <person name="Kachouri-Lafond R."/>
            <person name="Nishino A."/>
            <person name="Ugolini M."/>
            <person name="Chourrout P."/>
            <person name="Nishida H."/>
            <person name="Aasland R."/>
            <person name="Huzurbazar S."/>
            <person name="Westhof E."/>
            <person name="Delsuc F."/>
            <person name="Lehrach H."/>
            <person name="Reinhardt R."/>
            <person name="Weissenbach J."/>
            <person name="Roy S.W."/>
            <person name="Artiguenave F."/>
            <person name="Postlethwait J.H."/>
            <person name="Manak J.R."/>
            <person name="Thompson E.M."/>
            <person name="Jaillon O."/>
            <person name="Du Pasquier L."/>
            <person name="Boudinot P."/>
            <person name="Liberles D.A."/>
            <person name="Volff J.N."/>
            <person name="Philippe H."/>
            <person name="Lenhard B."/>
            <person name="Roest Crollius H."/>
            <person name="Wincker P."/>
            <person name="Chourrout D."/>
        </authorList>
    </citation>
    <scope>NUCLEOTIDE SEQUENCE [LARGE SCALE GENOMIC DNA]</scope>
</reference>
<gene>
    <name evidence="1" type="ORF">GSOID_T00018810001</name>
</gene>
<dbReference type="Proteomes" id="UP000011014">
    <property type="component" value="Unassembled WGS sequence"/>
</dbReference>